<dbReference type="Proteomes" id="UP000182375">
    <property type="component" value="Unassembled WGS sequence"/>
</dbReference>
<dbReference type="SMART" id="SM00530">
    <property type="entry name" value="HTH_XRE"/>
    <property type="match status" value="1"/>
</dbReference>
<gene>
    <name evidence="2" type="ORF">SAMN04490357_0075</name>
</gene>
<accession>A0A1H4IBX7</accession>
<dbReference type="Pfam" id="PF01381">
    <property type="entry name" value="HTH_3"/>
    <property type="match status" value="1"/>
</dbReference>
<dbReference type="GeneID" id="95509400"/>
<dbReference type="STRING" id="67331.SAMN04490357_0075"/>
<evidence type="ECO:0000313" key="2">
    <source>
        <dbReference type="EMBL" id="SEB30772.1"/>
    </source>
</evidence>
<sequence length="212" mass="23188">MDAHAIGRRIAYWRDRRRLTQQDLGHLMGRNRRGIQDLERGERQADPRVSVMEDAARALRIPLAWLLADGPETACIDPVELEAIRAALQRDDVITGTDHSPVLDVATLRRRVAHGWDSFQAVALVSLGRGLPRLITETSRAGARHTGDDKLAACRALSMTLCLAEAIAIKYRSGELAQLAGHRAVLAAEQSGGVMTMDCAARHMADALAYHG</sequence>
<dbReference type="AlphaFoldDB" id="A0A1H4IBX7"/>
<name>A0A1H4IBX7_9ACTN</name>
<dbReference type="InterPro" id="IPR010982">
    <property type="entry name" value="Lambda_DNA-bd_dom_sf"/>
</dbReference>
<dbReference type="PROSITE" id="PS50943">
    <property type="entry name" value="HTH_CROC1"/>
    <property type="match status" value="1"/>
</dbReference>
<dbReference type="CDD" id="cd00093">
    <property type="entry name" value="HTH_XRE"/>
    <property type="match status" value="1"/>
</dbReference>
<evidence type="ECO:0000313" key="3">
    <source>
        <dbReference type="Proteomes" id="UP000182375"/>
    </source>
</evidence>
<organism evidence="2 3">
    <name type="scientific">Streptomyces misionensis</name>
    <dbReference type="NCBI Taxonomy" id="67331"/>
    <lineage>
        <taxon>Bacteria</taxon>
        <taxon>Bacillati</taxon>
        <taxon>Actinomycetota</taxon>
        <taxon>Actinomycetes</taxon>
        <taxon>Kitasatosporales</taxon>
        <taxon>Streptomycetaceae</taxon>
        <taxon>Streptomyces</taxon>
    </lineage>
</organism>
<dbReference type="SUPFAM" id="SSF47413">
    <property type="entry name" value="lambda repressor-like DNA-binding domains"/>
    <property type="match status" value="1"/>
</dbReference>
<proteinExistence type="predicted"/>
<feature type="domain" description="HTH cro/C1-type" evidence="1">
    <location>
        <begin position="10"/>
        <end position="66"/>
    </location>
</feature>
<dbReference type="InterPro" id="IPR001387">
    <property type="entry name" value="Cro/C1-type_HTH"/>
</dbReference>
<dbReference type="GO" id="GO:0003677">
    <property type="term" value="F:DNA binding"/>
    <property type="evidence" value="ECO:0007669"/>
    <property type="project" value="InterPro"/>
</dbReference>
<evidence type="ECO:0000259" key="1">
    <source>
        <dbReference type="PROSITE" id="PS50943"/>
    </source>
</evidence>
<reference evidence="2 3" key="1">
    <citation type="submission" date="2016-10" db="EMBL/GenBank/DDBJ databases">
        <authorList>
            <person name="de Groot N.N."/>
        </authorList>
    </citation>
    <scope>NUCLEOTIDE SEQUENCE [LARGE SCALE GENOMIC DNA]</scope>
    <source>
        <strain evidence="2 3">DSM 40306</strain>
    </source>
</reference>
<dbReference type="RefSeq" id="WP_074989961.1">
    <property type="nucleotide sequence ID" value="NZ_FNTD01000003.1"/>
</dbReference>
<dbReference type="Gene3D" id="1.10.260.40">
    <property type="entry name" value="lambda repressor-like DNA-binding domains"/>
    <property type="match status" value="1"/>
</dbReference>
<protein>
    <submittedName>
        <fullName evidence="2">Helix-turn-helix domain-containing protein</fullName>
    </submittedName>
</protein>
<dbReference type="EMBL" id="FNTD01000003">
    <property type="protein sequence ID" value="SEB30772.1"/>
    <property type="molecule type" value="Genomic_DNA"/>
</dbReference>